<evidence type="ECO:0000256" key="1">
    <source>
        <dbReference type="ARBA" id="ARBA00023125"/>
    </source>
</evidence>
<evidence type="ECO:0000313" key="4">
    <source>
        <dbReference type="EMBL" id="WDA60567.1"/>
    </source>
</evidence>
<dbReference type="InterPro" id="IPR036162">
    <property type="entry name" value="Resolvase-like_N_sf"/>
</dbReference>
<evidence type="ECO:0000313" key="5">
    <source>
        <dbReference type="Proteomes" id="UP001217044"/>
    </source>
</evidence>
<organism evidence="4 5">
    <name type="scientific">Deinococcus aquaticus</name>
    <dbReference type="NCBI Taxonomy" id="328692"/>
    <lineage>
        <taxon>Bacteria</taxon>
        <taxon>Thermotogati</taxon>
        <taxon>Deinococcota</taxon>
        <taxon>Deinococci</taxon>
        <taxon>Deinococcales</taxon>
        <taxon>Deinococcaceae</taxon>
        <taxon>Deinococcus</taxon>
    </lineage>
</organism>
<keyword evidence="2" id="KW-0233">DNA recombination</keyword>
<proteinExistence type="predicted"/>
<dbReference type="Proteomes" id="UP001217044">
    <property type="component" value="Plasmid pDATS02"/>
</dbReference>
<dbReference type="InterPro" id="IPR006119">
    <property type="entry name" value="Resolv_N"/>
</dbReference>
<dbReference type="PANTHER" id="PTHR30461:SF2">
    <property type="entry name" value="SERINE RECOMBINASE PINE-RELATED"/>
    <property type="match status" value="1"/>
</dbReference>
<dbReference type="Pfam" id="PF00239">
    <property type="entry name" value="Resolvase"/>
    <property type="match status" value="1"/>
</dbReference>
<keyword evidence="5" id="KW-1185">Reference proteome</keyword>
<accession>A0ABY7V5X2</accession>
<evidence type="ECO:0000259" key="3">
    <source>
        <dbReference type="PROSITE" id="PS51736"/>
    </source>
</evidence>
<dbReference type="SUPFAM" id="SSF53041">
    <property type="entry name" value="Resolvase-like"/>
    <property type="match status" value="1"/>
</dbReference>
<dbReference type="Pfam" id="PF07508">
    <property type="entry name" value="Recombinase"/>
    <property type="match status" value="1"/>
</dbReference>
<dbReference type="PROSITE" id="PS51736">
    <property type="entry name" value="RECOMBINASES_3"/>
    <property type="match status" value="1"/>
</dbReference>
<keyword evidence="1" id="KW-0238">DNA-binding</keyword>
<name>A0ABY7V5X2_9DEIO</name>
<gene>
    <name evidence="4" type="ORF">M8445_17675</name>
</gene>
<dbReference type="PANTHER" id="PTHR30461">
    <property type="entry name" value="DNA-INVERTASE FROM LAMBDOID PROPHAGE"/>
    <property type="match status" value="1"/>
</dbReference>
<reference evidence="4 5" key="1">
    <citation type="submission" date="2022-12" db="EMBL/GenBank/DDBJ databases">
        <title>Genome Sequence of Deinococcus aquaticus Type Strain PB314.</title>
        <authorList>
            <person name="Albert C."/>
            <person name="Hill J."/>
            <person name="Boren L."/>
            <person name="Scholz-Ng S."/>
            <person name="Fatema N."/>
            <person name="Grosso R."/>
            <person name="Soboslay E."/>
            <person name="Tuohy J."/>
        </authorList>
    </citation>
    <scope>NUCLEOTIDE SEQUENCE [LARGE SCALE GENOMIC DNA]</scope>
    <source>
        <strain evidence="4 5">PB-314</strain>
        <plasmid evidence="4 5">pDATS02</plasmid>
    </source>
</reference>
<evidence type="ECO:0000256" key="2">
    <source>
        <dbReference type="ARBA" id="ARBA00023172"/>
    </source>
</evidence>
<protein>
    <submittedName>
        <fullName evidence="4">Recombinase family protein</fullName>
    </submittedName>
</protein>
<geneLocation type="plasmid" evidence="4 5">
    <name>pDATS02</name>
</geneLocation>
<dbReference type="EMBL" id="CP115167">
    <property type="protein sequence ID" value="WDA60567.1"/>
    <property type="molecule type" value="Genomic_DNA"/>
</dbReference>
<dbReference type="SMART" id="SM00857">
    <property type="entry name" value="Resolvase"/>
    <property type="match status" value="1"/>
</dbReference>
<dbReference type="CDD" id="cd00338">
    <property type="entry name" value="Ser_Recombinase"/>
    <property type="match status" value="1"/>
</dbReference>
<sequence>MPDAIAYYRVSTAKQGQSGLGLESQRAIITALAHARHLTITAHFTEIESGRKKNRAQLEAALDHARRSNAILLIAKLDRLARNVAFTSALMEAGVDFIAADIPDANRMTLHVMAALAEQEAQLISERTRAALAARKARGLTLGRPENLTPEARALGPQVQREAARVATQQAAAFAAVLRERGDTLQAIATRLNHTGFRTRHGSLWSPTQVKRILDRMG</sequence>
<feature type="domain" description="Resolvase/invertase-type recombinase catalytic" evidence="3">
    <location>
        <begin position="3"/>
        <end position="139"/>
    </location>
</feature>
<dbReference type="Gene3D" id="3.40.50.1390">
    <property type="entry name" value="Resolvase, N-terminal catalytic domain"/>
    <property type="match status" value="1"/>
</dbReference>
<dbReference type="InterPro" id="IPR011109">
    <property type="entry name" value="DNA_bind_recombinase_dom"/>
</dbReference>
<dbReference type="RefSeq" id="WP_099749999.1">
    <property type="nucleotide sequence ID" value="NZ_BAABQT010000022.1"/>
</dbReference>
<keyword evidence="4" id="KW-0614">Plasmid</keyword>
<dbReference type="InterPro" id="IPR050639">
    <property type="entry name" value="SSR_resolvase"/>
</dbReference>